<dbReference type="AlphaFoldDB" id="M2UXQ4"/>
<dbReference type="GO" id="GO:0016614">
    <property type="term" value="F:oxidoreductase activity, acting on CH-OH group of donors"/>
    <property type="evidence" value="ECO:0007669"/>
    <property type="project" value="InterPro"/>
</dbReference>
<name>M2UXQ4_COCH5</name>
<dbReference type="eggNOG" id="KOG1238">
    <property type="taxonomic scope" value="Eukaryota"/>
</dbReference>
<dbReference type="Pfam" id="PF05199">
    <property type="entry name" value="GMC_oxred_C"/>
    <property type="match status" value="1"/>
</dbReference>
<accession>M2UXQ4</accession>
<evidence type="ECO:0000313" key="4">
    <source>
        <dbReference type="Proteomes" id="UP000016936"/>
    </source>
</evidence>
<dbReference type="HOGENOM" id="CLU_011025_2_1_1"/>
<evidence type="ECO:0000256" key="1">
    <source>
        <dbReference type="ARBA" id="ARBA00010790"/>
    </source>
</evidence>
<protein>
    <recommendedName>
        <fullName evidence="2">Glucose-methanol-choline oxidoreductase N-terminal domain-containing protein</fullName>
    </recommendedName>
</protein>
<keyword evidence="4" id="KW-1185">Reference proteome</keyword>
<organism evidence="3 4">
    <name type="scientific">Cochliobolus heterostrophus (strain C5 / ATCC 48332 / race O)</name>
    <name type="common">Southern corn leaf blight fungus</name>
    <name type="synonym">Bipolaris maydis</name>
    <dbReference type="NCBI Taxonomy" id="701091"/>
    <lineage>
        <taxon>Eukaryota</taxon>
        <taxon>Fungi</taxon>
        <taxon>Dikarya</taxon>
        <taxon>Ascomycota</taxon>
        <taxon>Pezizomycotina</taxon>
        <taxon>Dothideomycetes</taxon>
        <taxon>Pleosporomycetidae</taxon>
        <taxon>Pleosporales</taxon>
        <taxon>Pleosporineae</taxon>
        <taxon>Pleosporaceae</taxon>
        <taxon>Bipolaris</taxon>
    </lineage>
</organism>
<dbReference type="SUPFAM" id="SSF51905">
    <property type="entry name" value="FAD/NAD(P)-binding domain"/>
    <property type="match status" value="1"/>
</dbReference>
<proteinExistence type="inferred from homology"/>
<feature type="domain" description="Glucose-methanol-choline oxidoreductase N-terminal" evidence="2">
    <location>
        <begin position="214"/>
        <end position="228"/>
    </location>
</feature>
<dbReference type="Gene3D" id="3.50.50.60">
    <property type="entry name" value="FAD/NAD(P)-binding domain"/>
    <property type="match status" value="1"/>
</dbReference>
<dbReference type="OMA" id="KIFTHPP"/>
<evidence type="ECO:0000259" key="2">
    <source>
        <dbReference type="PROSITE" id="PS00624"/>
    </source>
</evidence>
<reference evidence="4" key="2">
    <citation type="journal article" date="2013" name="PLoS Genet.">
        <title>Comparative genome structure, secondary metabolite, and effector coding capacity across Cochliobolus pathogens.</title>
        <authorList>
            <person name="Condon B.J."/>
            <person name="Leng Y."/>
            <person name="Wu D."/>
            <person name="Bushley K.E."/>
            <person name="Ohm R.A."/>
            <person name="Otillar R."/>
            <person name="Martin J."/>
            <person name="Schackwitz W."/>
            <person name="Grimwood J."/>
            <person name="MohdZainudin N."/>
            <person name="Xue C."/>
            <person name="Wang R."/>
            <person name="Manning V.A."/>
            <person name="Dhillon B."/>
            <person name="Tu Z.J."/>
            <person name="Steffenson B.J."/>
            <person name="Salamov A."/>
            <person name="Sun H."/>
            <person name="Lowry S."/>
            <person name="LaButti K."/>
            <person name="Han J."/>
            <person name="Copeland A."/>
            <person name="Lindquist E."/>
            <person name="Barry K."/>
            <person name="Schmutz J."/>
            <person name="Baker S.E."/>
            <person name="Ciuffetti L.M."/>
            <person name="Grigoriev I.V."/>
            <person name="Zhong S."/>
            <person name="Turgeon B.G."/>
        </authorList>
    </citation>
    <scope>NUCLEOTIDE SEQUENCE [LARGE SCALE GENOMIC DNA]</scope>
    <source>
        <strain evidence="4">C5 / ATCC 48332 / race O</strain>
    </source>
</reference>
<gene>
    <name evidence="3" type="ORF">COCHEDRAFT_1155566</name>
</gene>
<dbReference type="PROSITE" id="PS00624">
    <property type="entry name" value="GMC_OXRED_2"/>
    <property type="match status" value="1"/>
</dbReference>
<dbReference type="InterPro" id="IPR007867">
    <property type="entry name" value="GMC_OxRtase_C"/>
</dbReference>
<comment type="similarity">
    <text evidence="1">Belongs to the GMC oxidoreductase family.</text>
</comment>
<dbReference type="InterPro" id="IPR036188">
    <property type="entry name" value="FAD/NAD-bd_sf"/>
</dbReference>
<dbReference type="PANTHER" id="PTHR47190:SF4">
    <property type="entry name" value="DEHYDROGENASE, PUTATIVE-RELATED"/>
    <property type="match status" value="1"/>
</dbReference>
<dbReference type="SUPFAM" id="SSF54373">
    <property type="entry name" value="FAD-linked reductases, C-terminal domain"/>
    <property type="match status" value="1"/>
</dbReference>
<dbReference type="Proteomes" id="UP000016936">
    <property type="component" value="Unassembled WGS sequence"/>
</dbReference>
<dbReference type="EMBL" id="KB445575">
    <property type="protein sequence ID" value="EMD92608.1"/>
    <property type="molecule type" value="Genomic_DNA"/>
</dbReference>
<dbReference type="InterPro" id="IPR000172">
    <property type="entry name" value="GMC_OxRdtase_N"/>
</dbReference>
<dbReference type="GO" id="GO:0050660">
    <property type="term" value="F:flavin adenine dinucleotide binding"/>
    <property type="evidence" value="ECO:0007669"/>
    <property type="project" value="InterPro"/>
</dbReference>
<dbReference type="Gene3D" id="3.30.410.10">
    <property type="entry name" value="Cholesterol Oxidase, domain 2"/>
    <property type="match status" value="1"/>
</dbReference>
<sequence>MLRLRLQENTDIRLRSSVLLLERGGPSFFSSRSSSILPWNNTVTPFDVPSLGISIGDFPTLNAFCNDTPDLSDCILGGSTAVNSMNYINPSRDDFGARNPGTITPSVDGRYYDSAVYDVLSKELAQAGYNSVNTVTNPNDEKKIYGHSAVNVIDGVRAGPVLRTYLPLTQSKPNFKLGLHTKVIRAVRQNSTITSVERRIINIKKEGKVIFATGAMSTPRLLFNSGIGPIAQINMAKAVNVTLPDKSAWIISPVGVQIQDHAALFATFNVTGGNMTVVPISENIDLFAKGSGVLAETPFRLNTFRTVTTSDGHKIMIQTHCFSRTNNHINFIYQVIFGITIVGSMAMDTAGKTIYTKSALLQTAADKEALAIELGNWLAMTRTPGSRLAYAGGPNTNGAEIIKVNGISTGYHVTSSTIMGTDDGTKGGTSVVDPNCKVYGTNNLFVVDLGIHPKVPSGNTMVLTMIAAEHAVTKMLELESKSW</sequence>
<reference evidence="3 4" key="1">
    <citation type="journal article" date="2012" name="PLoS Pathog.">
        <title>Diverse lifestyles and strategies of plant pathogenesis encoded in the genomes of eighteen Dothideomycetes fungi.</title>
        <authorList>
            <person name="Ohm R.A."/>
            <person name="Feau N."/>
            <person name="Henrissat B."/>
            <person name="Schoch C.L."/>
            <person name="Horwitz B.A."/>
            <person name="Barry K.W."/>
            <person name="Condon B.J."/>
            <person name="Copeland A.C."/>
            <person name="Dhillon B."/>
            <person name="Glaser F."/>
            <person name="Hesse C.N."/>
            <person name="Kosti I."/>
            <person name="LaButti K."/>
            <person name="Lindquist E.A."/>
            <person name="Lucas S."/>
            <person name="Salamov A.A."/>
            <person name="Bradshaw R.E."/>
            <person name="Ciuffetti L."/>
            <person name="Hamelin R.C."/>
            <person name="Kema G.H.J."/>
            <person name="Lawrence C."/>
            <person name="Scott J.A."/>
            <person name="Spatafora J.W."/>
            <person name="Turgeon B.G."/>
            <person name="de Wit P.J.G.M."/>
            <person name="Zhong S."/>
            <person name="Goodwin S.B."/>
            <person name="Grigoriev I.V."/>
        </authorList>
    </citation>
    <scope>NUCLEOTIDE SEQUENCE [LARGE SCALE GENOMIC DNA]</scope>
    <source>
        <strain evidence="4">C5 / ATCC 48332 / race O</strain>
    </source>
</reference>
<evidence type="ECO:0000313" key="3">
    <source>
        <dbReference type="EMBL" id="EMD92608.1"/>
    </source>
</evidence>
<dbReference type="Pfam" id="PF00732">
    <property type="entry name" value="GMC_oxred_N"/>
    <property type="match status" value="1"/>
</dbReference>
<dbReference type="OrthoDB" id="413885at2759"/>
<dbReference type="PANTHER" id="PTHR47190">
    <property type="entry name" value="DEHYDROGENASE, PUTATIVE-RELATED"/>
    <property type="match status" value="1"/>
</dbReference>
<dbReference type="InterPro" id="IPR053208">
    <property type="entry name" value="GMC_Oxidoreductase_CD"/>
</dbReference>